<dbReference type="EC" id="2.4.1.129" evidence="5"/>
<keyword evidence="5" id="KW-0328">Glycosyltransferase</keyword>
<evidence type="ECO:0000256" key="2">
    <source>
        <dbReference type="ARBA" id="ARBA00023136"/>
    </source>
</evidence>
<dbReference type="GO" id="GO:0071555">
    <property type="term" value="P:cell wall organization"/>
    <property type="evidence" value="ECO:0007669"/>
    <property type="project" value="TreeGrafter"/>
</dbReference>
<dbReference type="PANTHER" id="PTHR30627">
    <property type="entry name" value="PEPTIDOGLYCAN D,D-TRANSPEPTIDASE"/>
    <property type="match status" value="1"/>
</dbReference>
<keyword evidence="2 3" id="KW-0472">Membrane</keyword>
<keyword evidence="3" id="KW-0812">Transmembrane</keyword>
<gene>
    <name evidence="5" type="primary">pbpB</name>
    <name evidence="5" type="ORF">CTLFYP3_00649</name>
</gene>
<keyword evidence="3" id="KW-1133">Transmembrane helix</keyword>
<evidence type="ECO:0000259" key="4">
    <source>
        <dbReference type="Pfam" id="PF00905"/>
    </source>
</evidence>
<dbReference type="RefSeq" id="WP_156624945.1">
    <property type="nucleotide sequence ID" value="NZ_CACRTO010000005.1"/>
</dbReference>
<comment type="subcellular location">
    <subcellularLocation>
        <location evidence="1">Membrane</location>
    </subcellularLocation>
</comment>
<dbReference type="Gene3D" id="3.40.710.10">
    <property type="entry name" value="DD-peptidase/beta-lactamase superfamily"/>
    <property type="match status" value="1"/>
</dbReference>
<dbReference type="InterPro" id="IPR050515">
    <property type="entry name" value="Beta-lactam/transpept"/>
</dbReference>
<dbReference type="GO" id="GO:0008658">
    <property type="term" value="F:penicillin binding"/>
    <property type="evidence" value="ECO:0007669"/>
    <property type="project" value="InterPro"/>
</dbReference>
<dbReference type="AlphaFoldDB" id="A0A6N2ZFB0"/>
<keyword evidence="5" id="KW-0808">Transferase</keyword>
<organism evidence="5">
    <name type="scientific">Clostridium tertium</name>
    <dbReference type="NCBI Taxonomy" id="1559"/>
    <lineage>
        <taxon>Bacteria</taxon>
        <taxon>Bacillati</taxon>
        <taxon>Bacillota</taxon>
        <taxon>Clostridia</taxon>
        <taxon>Eubacteriales</taxon>
        <taxon>Clostridiaceae</taxon>
        <taxon>Clostridium</taxon>
    </lineage>
</organism>
<reference evidence="5" key="1">
    <citation type="submission" date="2019-11" db="EMBL/GenBank/DDBJ databases">
        <authorList>
            <person name="Feng L."/>
        </authorList>
    </citation>
    <scope>NUCLEOTIDE SEQUENCE</scope>
    <source>
        <strain evidence="5">CTertiumLFYP3</strain>
    </source>
</reference>
<dbReference type="SUPFAM" id="SSF56601">
    <property type="entry name" value="beta-lactamase/transpeptidase-like"/>
    <property type="match status" value="1"/>
</dbReference>
<dbReference type="InterPro" id="IPR012338">
    <property type="entry name" value="Beta-lactam/transpept-like"/>
</dbReference>
<accession>A0A6N2ZFB0</accession>
<dbReference type="Pfam" id="PF00905">
    <property type="entry name" value="Transpeptidase"/>
    <property type="match status" value="1"/>
</dbReference>
<evidence type="ECO:0000256" key="1">
    <source>
        <dbReference type="ARBA" id="ARBA00004370"/>
    </source>
</evidence>
<dbReference type="GO" id="GO:0005886">
    <property type="term" value="C:plasma membrane"/>
    <property type="evidence" value="ECO:0007669"/>
    <property type="project" value="TreeGrafter"/>
</dbReference>
<evidence type="ECO:0000313" key="5">
    <source>
        <dbReference type="EMBL" id="VYT77303.1"/>
    </source>
</evidence>
<name>A0A6N2ZFB0_9CLOT</name>
<dbReference type="InterPro" id="IPR001460">
    <property type="entry name" value="PCN-bd_Tpept"/>
</dbReference>
<dbReference type="GO" id="GO:0016757">
    <property type="term" value="F:glycosyltransferase activity"/>
    <property type="evidence" value="ECO:0007669"/>
    <property type="project" value="UniProtKB-KW"/>
</dbReference>
<feature type="domain" description="Penicillin-binding protein transpeptidase" evidence="4">
    <location>
        <begin position="244"/>
        <end position="533"/>
    </location>
</feature>
<proteinExistence type="predicted"/>
<feature type="transmembrane region" description="Helical" evidence="3">
    <location>
        <begin position="12"/>
        <end position="33"/>
    </location>
</feature>
<sequence length="539" mass="60385">MFKKNNKIHKKRIFLVSGFFSIISVILVIRLYFLLIHPSKIVSGDIENYQYENTAQNRYKVLDANGKDLTKYNKKYILVLDTKPFMLNNYEETLEDLMALNFIMKSEDADFNYSDIMKEDGKIYYNISEETFNKVNKLKNIKGIYTYIYDEVDAKEAWKTNNFLSNINNDNVVEGSLEKDLNEYLKDNSYPASKFYLDDKAIYGEGEEVLENNNNIQLTIDSDIEDKIREILNKKDYEFLKNIGVVLTEANTGKIRAMVQKDESQASVNLGIGQLGYEPGSIFKVITEAIALDKGLVSSTDTFLCSGEICMKDGKPYSHGWLSIEDALKVSCNDVFAKVGNKIGYSDMIDYIGNMGLFKPVLNLKGDNRNEASGVKPTLENSMNNIAIGQTVMVTPLQMAGLYNTVVNDGIYNKPTIIESIVDDNNNIVKEFKSKETRIFSETAAKLTQDTMAKVIWQGSGFEAKVEGVNIGGKTGTSTGSGGTNHGWFAGYFEMNNKYYTLVVIAPNIGEKHPDGRELGGGNTGAPIFRDIVTELTKG</sequence>
<evidence type="ECO:0000256" key="3">
    <source>
        <dbReference type="SAM" id="Phobius"/>
    </source>
</evidence>
<protein>
    <submittedName>
        <fullName evidence="5">Penicillin-binding protein PbpB</fullName>
        <ecNumber evidence="5">2.4.1.129</ecNumber>
    </submittedName>
</protein>
<dbReference type="PANTHER" id="PTHR30627:SF1">
    <property type="entry name" value="PEPTIDOGLYCAN D,D-TRANSPEPTIDASE FTSI"/>
    <property type="match status" value="1"/>
</dbReference>
<dbReference type="EMBL" id="CACRTO010000005">
    <property type="protein sequence ID" value="VYT77303.1"/>
    <property type="molecule type" value="Genomic_DNA"/>
</dbReference>